<protein>
    <submittedName>
        <fullName evidence="1">Uncharacterized protein</fullName>
    </submittedName>
</protein>
<dbReference type="EMBL" id="HACG01002879">
    <property type="protein sequence ID" value="CEK49744.1"/>
    <property type="molecule type" value="Transcribed_RNA"/>
</dbReference>
<organism evidence="1">
    <name type="scientific">Arion vulgaris</name>
    <dbReference type="NCBI Taxonomy" id="1028688"/>
    <lineage>
        <taxon>Eukaryota</taxon>
        <taxon>Metazoa</taxon>
        <taxon>Spiralia</taxon>
        <taxon>Lophotrochozoa</taxon>
        <taxon>Mollusca</taxon>
        <taxon>Gastropoda</taxon>
        <taxon>Heterobranchia</taxon>
        <taxon>Euthyneura</taxon>
        <taxon>Panpulmonata</taxon>
        <taxon>Eupulmonata</taxon>
        <taxon>Stylommatophora</taxon>
        <taxon>Helicina</taxon>
        <taxon>Arionoidea</taxon>
        <taxon>Arionidae</taxon>
        <taxon>Arion</taxon>
    </lineage>
</organism>
<dbReference type="Gene3D" id="3.40.50.10300">
    <property type="entry name" value="CoaB-like"/>
    <property type="match status" value="1"/>
</dbReference>
<dbReference type="InterPro" id="IPR035929">
    <property type="entry name" value="CoaB-like_sf"/>
</dbReference>
<sequence length="92" mass="10184">MLLCLCIGTGLSSLFFQRVDRNILDILSVSDSIPTGITVKQPYVESLSAVVKDYQRYQNQGMLLMVDFTTLTDYLLLLRAAAESVRVCGYAG</sequence>
<feature type="non-terminal residue" evidence="1">
    <location>
        <position position="92"/>
    </location>
</feature>
<proteinExistence type="predicted"/>
<evidence type="ECO:0000313" key="1">
    <source>
        <dbReference type="EMBL" id="CEK49744.1"/>
    </source>
</evidence>
<accession>A0A0B6Y0Q9</accession>
<dbReference type="AlphaFoldDB" id="A0A0B6Y0Q9"/>
<dbReference type="SUPFAM" id="SSF102645">
    <property type="entry name" value="CoaB-like"/>
    <property type="match status" value="1"/>
</dbReference>
<reference evidence="1" key="1">
    <citation type="submission" date="2014-12" db="EMBL/GenBank/DDBJ databases">
        <title>Insight into the proteome of Arion vulgaris.</title>
        <authorList>
            <person name="Aradska J."/>
            <person name="Bulat T."/>
            <person name="Smidak R."/>
            <person name="Sarate P."/>
            <person name="Gangsoo J."/>
            <person name="Sialana F."/>
            <person name="Bilban M."/>
            <person name="Lubec G."/>
        </authorList>
    </citation>
    <scope>NUCLEOTIDE SEQUENCE</scope>
    <source>
        <tissue evidence="1">Skin</tissue>
    </source>
</reference>
<gene>
    <name evidence="1" type="primary">ORF8699</name>
</gene>
<name>A0A0B6Y0Q9_9EUPU</name>